<protein>
    <submittedName>
        <fullName evidence="2">DUF63 family protein</fullName>
    </submittedName>
</protein>
<keyword evidence="1" id="KW-0472">Membrane</keyword>
<accession>A0AAP2Z9P7</accession>
<dbReference type="PANTHER" id="PTHR40700:SF1">
    <property type="entry name" value="DUF63 DOMAIN-CONTAINING PROTEIN"/>
    <property type="match status" value="1"/>
</dbReference>
<evidence type="ECO:0000313" key="2">
    <source>
        <dbReference type="EMBL" id="MCU4753272.1"/>
    </source>
</evidence>
<gene>
    <name evidence="2" type="ORF">OB919_15020</name>
</gene>
<dbReference type="EMBL" id="JAOPJZ010000015">
    <property type="protein sequence ID" value="MCU4753272.1"/>
    <property type="molecule type" value="Genomic_DNA"/>
</dbReference>
<feature type="transmembrane region" description="Helical" evidence="1">
    <location>
        <begin position="135"/>
        <end position="155"/>
    </location>
</feature>
<organism evidence="2 3">
    <name type="scientific">Natronosalvus hydrolyticus</name>
    <dbReference type="NCBI Taxonomy" id="2979988"/>
    <lineage>
        <taxon>Archaea</taxon>
        <taxon>Methanobacteriati</taxon>
        <taxon>Methanobacteriota</taxon>
        <taxon>Stenosarchaea group</taxon>
        <taxon>Halobacteria</taxon>
        <taxon>Halobacteriales</taxon>
        <taxon>Natrialbaceae</taxon>
        <taxon>Natronosalvus</taxon>
    </lineage>
</organism>
<feature type="transmembrane region" description="Helical" evidence="1">
    <location>
        <begin position="215"/>
        <end position="237"/>
    </location>
</feature>
<feature type="transmembrane region" description="Helical" evidence="1">
    <location>
        <begin position="106"/>
        <end position="129"/>
    </location>
</feature>
<feature type="transmembrane region" description="Helical" evidence="1">
    <location>
        <begin position="41"/>
        <end position="58"/>
    </location>
</feature>
<dbReference type="RefSeq" id="WP_342809593.1">
    <property type="nucleotide sequence ID" value="NZ_JAOPJZ010000015.1"/>
</dbReference>
<dbReference type="Proteomes" id="UP001321047">
    <property type="component" value="Unassembled WGS sequence"/>
</dbReference>
<feature type="transmembrane region" description="Helical" evidence="1">
    <location>
        <begin position="249"/>
        <end position="270"/>
    </location>
</feature>
<sequence length="274" mass="29114">MVLPEGFVLPPWYMLVPLVVVLTGVVALLWVLEPPVTDETVLAFTPWMMLGSTLHVLYKLGELPSSIEVLFSAPTVYATTAIVAGLTWIAGSFLYAAGLQRSIERVLGITGTSFFIVFAMFTVISGWQMGNFDPFWPVISVVVAGIVAGLAWIGLSLWLTDVAAITGLTGAIVVFSHSLDGVSTAIGYDVLGATEEVPASRLILEAGEALPTAEFIGAGWLFVLVKIVLALVIVALFKEYVRDAPRQARVILALVAAVGLGPGVHNVLLFTTGM</sequence>
<feature type="transmembrane region" description="Helical" evidence="1">
    <location>
        <begin position="78"/>
        <end position="99"/>
    </location>
</feature>
<keyword evidence="1" id="KW-1133">Transmembrane helix</keyword>
<keyword evidence="1" id="KW-0812">Transmembrane</keyword>
<feature type="transmembrane region" description="Helical" evidence="1">
    <location>
        <begin position="12"/>
        <end position="32"/>
    </location>
</feature>
<dbReference type="InterPro" id="IPR002749">
    <property type="entry name" value="DUF63"/>
</dbReference>
<reference evidence="2 3" key="1">
    <citation type="submission" date="2022-09" db="EMBL/GenBank/DDBJ databases">
        <title>Enrichment on poylsaccharides allowed isolation of novel metabolic and taxonomic groups of Haloarchaea.</title>
        <authorList>
            <person name="Sorokin D.Y."/>
            <person name="Elcheninov A.G."/>
            <person name="Khizhniak T.V."/>
            <person name="Kolganova T.V."/>
            <person name="Kublanov I.V."/>
        </authorList>
    </citation>
    <scope>NUCLEOTIDE SEQUENCE [LARGE SCALE GENOMIC DNA]</scope>
    <source>
        <strain evidence="2 3">AArc-curdl1</strain>
    </source>
</reference>
<keyword evidence="3" id="KW-1185">Reference proteome</keyword>
<dbReference type="AlphaFoldDB" id="A0AAP2Z9P7"/>
<feature type="transmembrane region" description="Helical" evidence="1">
    <location>
        <begin position="162"/>
        <end position="179"/>
    </location>
</feature>
<evidence type="ECO:0000313" key="3">
    <source>
        <dbReference type="Proteomes" id="UP001321047"/>
    </source>
</evidence>
<dbReference type="Pfam" id="PF01889">
    <property type="entry name" value="DUF63"/>
    <property type="match status" value="1"/>
</dbReference>
<name>A0AAP2Z9P7_9EURY</name>
<proteinExistence type="predicted"/>
<evidence type="ECO:0000256" key="1">
    <source>
        <dbReference type="SAM" id="Phobius"/>
    </source>
</evidence>
<comment type="caution">
    <text evidence="2">The sequence shown here is derived from an EMBL/GenBank/DDBJ whole genome shotgun (WGS) entry which is preliminary data.</text>
</comment>
<dbReference type="PANTHER" id="PTHR40700">
    <property type="entry name" value="HYPOTHETICAL MEMBRANE PROTEIN, CONSERVED, DUF63 FAMILY"/>
    <property type="match status" value="1"/>
</dbReference>